<keyword evidence="5" id="KW-1185">Reference proteome</keyword>
<dbReference type="InterPro" id="IPR000184">
    <property type="entry name" value="Bac_surfAg_D15"/>
</dbReference>
<evidence type="ECO:0000256" key="2">
    <source>
        <dbReference type="ARBA" id="ARBA00023136"/>
    </source>
</evidence>
<evidence type="ECO:0000259" key="3">
    <source>
        <dbReference type="Pfam" id="PF01103"/>
    </source>
</evidence>
<protein>
    <recommendedName>
        <fullName evidence="3">Bacterial surface antigen (D15) domain-containing protein</fullName>
    </recommendedName>
</protein>
<sequence>MSGIHGFGRSLASVLVALAVPLLAARPGRPWNALEARQASIGRIDLEIGDVFDLAKPDENTWIGRTANHLHALTREGVIRRVLLFAEGDRVRERRIYETERLLRALPFVKNAHIDPVVEPDGTVVARVRIRDAWTTQLSANYSQVGGQRTTSFGVDEKNFMGLGKSVAFDLSKDHERSTWGLAYGDPQLFGSRWTLATHIQYLTDGYTRSLQVERPFFALDTPWSTGVALSQSHASLYLYDQGAQVFQAPFIQNEVRLSGAVALRESGNRVWRGGLLLKRQDTSYGAIIQTGPLGPLPPPTLTGRRLRGPALTLSTQEDAFETFEDLLGMDTPEDYNLAWTGNVELGTYLRSLGSTMNAPFFRIQVGRGWSSSSENLTLLTASWEGRKPATGLENTHLALSLVQYRKLTSNQILAGMVTVDQARRPDPETWYYLGGEQGLRGFPNQLHPGDARWTASFDYRLLTEKRWWGLVRLGYTAFLDLGSVRRMDGQGWSRTYSDVGVGLRLGNLKSSAGRVILLSVAMPLNREPYLSRWQFTIGNAMRF</sequence>
<comment type="caution">
    <text evidence="4">The sequence shown here is derived from an EMBL/GenBank/DDBJ whole genome shotgun (WGS) entry which is preliminary data.</text>
</comment>
<dbReference type="Gene3D" id="3.10.20.310">
    <property type="entry name" value="membrane protein fhac"/>
    <property type="match status" value="1"/>
</dbReference>
<evidence type="ECO:0000256" key="1">
    <source>
        <dbReference type="ARBA" id="ARBA00004370"/>
    </source>
</evidence>
<dbReference type="Proteomes" id="UP001165044">
    <property type="component" value="Unassembled WGS sequence"/>
</dbReference>
<gene>
    <name evidence="4" type="ORF">GETHED_13720</name>
</gene>
<accession>A0ABQ5PXB1</accession>
<organism evidence="4 5">
    <name type="scientific">Geothrix edaphica</name>
    <dbReference type="NCBI Taxonomy" id="2927976"/>
    <lineage>
        <taxon>Bacteria</taxon>
        <taxon>Pseudomonadati</taxon>
        <taxon>Acidobacteriota</taxon>
        <taxon>Holophagae</taxon>
        <taxon>Holophagales</taxon>
        <taxon>Holophagaceae</taxon>
        <taxon>Geothrix</taxon>
    </lineage>
</organism>
<evidence type="ECO:0000313" key="4">
    <source>
        <dbReference type="EMBL" id="GLH67008.1"/>
    </source>
</evidence>
<dbReference type="EMBL" id="BSDC01000001">
    <property type="protein sequence ID" value="GLH67008.1"/>
    <property type="molecule type" value="Genomic_DNA"/>
</dbReference>
<reference evidence="4" key="1">
    <citation type="journal article" date="2023" name="Antonie Van Leeuwenhoek">
        <title>Mesoterricola silvestris gen. nov., sp. nov., Mesoterricola sediminis sp. nov., Geothrix oryzae sp. nov., Geothrix edaphica sp. nov., Geothrix rubra sp. nov., and Geothrix limicola sp. nov., six novel members of Acidobacteriota isolated from soils.</title>
        <authorList>
            <person name="Itoh H."/>
            <person name="Sugisawa Y."/>
            <person name="Mise K."/>
            <person name="Xu Z."/>
            <person name="Kuniyasu M."/>
            <person name="Ushijima N."/>
            <person name="Kawano K."/>
            <person name="Kobayashi E."/>
            <person name="Shiratori Y."/>
            <person name="Masuda Y."/>
            <person name="Senoo K."/>
        </authorList>
    </citation>
    <scope>NUCLEOTIDE SEQUENCE</scope>
    <source>
        <strain evidence="4">Red802</strain>
    </source>
</reference>
<dbReference type="Gene3D" id="2.40.160.50">
    <property type="entry name" value="membrane protein fhac: a member of the omp85/tpsb transporter family"/>
    <property type="match status" value="2"/>
</dbReference>
<keyword evidence="2" id="KW-0472">Membrane</keyword>
<dbReference type="Pfam" id="PF01103">
    <property type="entry name" value="Omp85"/>
    <property type="match status" value="1"/>
</dbReference>
<feature type="domain" description="Bacterial surface antigen (D15)" evidence="3">
    <location>
        <begin position="430"/>
        <end position="541"/>
    </location>
</feature>
<dbReference type="RefSeq" id="WP_285607784.1">
    <property type="nucleotide sequence ID" value="NZ_BSDC01000001.1"/>
</dbReference>
<comment type="subcellular location">
    <subcellularLocation>
        <location evidence="1">Membrane</location>
    </subcellularLocation>
</comment>
<name>A0ABQ5PXB1_9BACT</name>
<evidence type="ECO:0000313" key="5">
    <source>
        <dbReference type="Proteomes" id="UP001165044"/>
    </source>
</evidence>
<proteinExistence type="predicted"/>